<feature type="transmembrane region" description="Helical" evidence="8">
    <location>
        <begin position="12"/>
        <end position="32"/>
    </location>
</feature>
<evidence type="ECO:0000256" key="6">
    <source>
        <dbReference type="HAMAP-Rule" id="MF_00479"/>
    </source>
</evidence>
<comment type="cofactor">
    <cofactor evidence="6">
        <name>FMN</name>
        <dbReference type="ChEBI" id="CHEBI:58210"/>
    </cofactor>
</comment>
<dbReference type="GO" id="GO:0005886">
    <property type="term" value="C:plasma membrane"/>
    <property type="evidence" value="ECO:0007669"/>
    <property type="project" value="UniProtKB-SubCell"/>
</dbReference>
<keyword evidence="6 8" id="KW-0472">Membrane</keyword>
<comment type="caution">
    <text evidence="10">The sequence shown here is derived from an EMBL/GenBank/DDBJ whole genome shotgun (WGS) entry which is preliminary data.</text>
</comment>
<sequence>MAEERKDILRYALILFAITAVVAGLLAGVNLLTKETIAQNDVLAEQEALREVMPEAASFEALDAETAALYGVDAVYTAAAADGAAQGYCVKVSENGYGGVIQAVVGVDAAGHVSGVSIISHSETPGLGANIEKDSFREQYTGQGAVEVVKAGAQEGEINAVSGATISSKALTAGVNKAVEVASQLQGGAPPTPETPEGEEAGTDE</sequence>
<protein>
    <recommendedName>
        <fullName evidence="6">Ion-translocating oxidoreductase complex subunit G</fullName>
        <ecNumber evidence="6">7.-.-.-</ecNumber>
    </recommendedName>
    <alternativeName>
        <fullName evidence="6">Rnf electron transport complex subunit G</fullName>
    </alternativeName>
</protein>
<comment type="subunit">
    <text evidence="6">The complex is composed of six subunits: RnfA, RnfB, RnfC, RnfD, RnfE and RnfG.</text>
</comment>
<keyword evidence="5 6" id="KW-0249">Electron transport</keyword>
<dbReference type="SMART" id="SM00900">
    <property type="entry name" value="FMN_bind"/>
    <property type="match status" value="1"/>
</dbReference>
<evidence type="ECO:0000313" key="10">
    <source>
        <dbReference type="EMBL" id="HIV02644.1"/>
    </source>
</evidence>
<dbReference type="EC" id="7.-.-.-" evidence="6"/>
<feature type="region of interest" description="Disordered" evidence="7">
    <location>
        <begin position="182"/>
        <end position="205"/>
    </location>
</feature>
<dbReference type="GO" id="GO:0009055">
    <property type="term" value="F:electron transfer activity"/>
    <property type="evidence" value="ECO:0007669"/>
    <property type="project" value="InterPro"/>
</dbReference>
<evidence type="ECO:0000313" key="11">
    <source>
        <dbReference type="Proteomes" id="UP000886743"/>
    </source>
</evidence>
<dbReference type="PANTHER" id="PTHR36118:SF1">
    <property type="entry name" value="ION-TRANSLOCATING OXIDOREDUCTASE COMPLEX SUBUNIT G"/>
    <property type="match status" value="1"/>
</dbReference>
<organism evidence="10 11">
    <name type="scientific">Candidatus Aphodoplasma excrementigallinarum</name>
    <dbReference type="NCBI Taxonomy" id="2840673"/>
    <lineage>
        <taxon>Bacteria</taxon>
        <taxon>Bacillati</taxon>
        <taxon>Bacillota</taxon>
        <taxon>Clostridia</taxon>
        <taxon>Eubacteriales</taxon>
        <taxon>Candidatus Aphodoplasma</taxon>
    </lineage>
</organism>
<keyword evidence="2 6" id="KW-0597">Phosphoprotein</keyword>
<name>A0A9D1NHA6_9FIRM</name>
<keyword evidence="4 6" id="KW-0288">FMN</keyword>
<evidence type="ECO:0000256" key="5">
    <source>
        <dbReference type="ARBA" id="ARBA00022982"/>
    </source>
</evidence>
<comment type="function">
    <text evidence="6">Part of a membrane-bound complex that couples electron transfer with translocation of ions across the membrane.</text>
</comment>
<keyword evidence="6 8" id="KW-0812">Transmembrane</keyword>
<dbReference type="AlphaFoldDB" id="A0A9D1NHA6"/>
<dbReference type="Proteomes" id="UP000886743">
    <property type="component" value="Unassembled WGS sequence"/>
</dbReference>
<evidence type="ECO:0000256" key="2">
    <source>
        <dbReference type="ARBA" id="ARBA00022553"/>
    </source>
</evidence>
<dbReference type="GO" id="GO:0010181">
    <property type="term" value="F:FMN binding"/>
    <property type="evidence" value="ECO:0007669"/>
    <property type="project" value="InterPro"/>
</dbReference>
<dbReference type="GO" id="GO:0022900">
    <property type="term" value="P:electron transport chain"/>
    <property type="evidence" value="ECO:0007669"/>
    <property type="project" value="UniProtKB-UniRule"/>
</dbReference>
<dbReference type="InterPro" id="IPR010209">
    <property type="entry name" value="Ion_transpt_RnfG/RsxG"/>
</dbReference>
<evidence type="ECO:0000256" key="1">
    <source>
        <dbReference type="ARBA" id="ARBA00022448"/>
    </source>
</evidence>
<dbReference type="EMBL" id="DVOF01000109">
    <property type="protein sequence ID" value="HIV02644.1"/>
    <property type="molecule type" value="Genomic_DNA"/>
</dbReference>
<keyword evidence="6 8" id="KW-1133">Transmembrane helix</keyword>
<comment type="similarity">
    <text evidence="6">Belongs to the RnfG family.</text>
</comment>
<keyword evidence="6" id="KW-1003">Cell membrane</keyword>
<reference evidence="10" key="1">
    <citation type="submission" date="2020-10" db="EMBL/GenBank/DDBJ databases">
        <authorList>
            <person name="Gilroy R."/>
        </authorList>
    </citation>
    <scope>NUCLEOTIDE SEQUENCE</scope>
    <source>
        <strain evidence="10">4920</strain>
    </source>
</reference>
<evidence type="ECO:0000256" key="3">
    <source>
        <dbReference type="ARBA" id="ARBA00022630"/>
    </source>
</evidence>
<feature type="modified residue" description="FMN phosphoryl threonine" evidence="6">
    <location>
        <position position="165"/>
    </location>
</feature>
<keyword evidence="3 6" id="KW-0285">Flavoprotein</keyword>
<dbReference type="PIRSF" id="PIRSF006091">
    <property type="entry name" value="E_trnsport_RnfG"/>
    <property type="match status" value="1"/>
</dbReference>
<dbReference type="PANTHER" id="PTHR36118">
    <property type="entry name" value="ION-TRANSLOCATING OXIDOREDUCTASE COMPLEX SUBUNIT G"/>
    <property type="match status" value="1"/>
</dbReference>
<evidence type="ECO:0000259" key="9">
    <source>
        <dbReference type="SMART" id="SM00900"/>
    </source>
</evidence>
<gene>
    <name evidence="6" type="primary">rnfG</name>
    <name evidence="10" type="ORF">IAC74_03650</name>
</gene>
<accession>A0A9D1NHA6</accession>
<proteinExistence type="inferred from homology"/>
<dbReference type="NCBIfam" id="TIGR01947">
    <property type="entry name" value="rnfG"/>
    <property type="match status" value="1"/>
</dbReference>
<dbReference type="HAMAP" id="MF_00479">
    <property type="entry name" value="RsxG_RnfG"/>
    <property type="match status" value="1"/>
</dbReference>
<feature type="compositionally biased region" description="Acidic residues" evidence="7">
    <location>
        <begin position="196"/>
        <end position="205"/>
    </location>
</feature>
<comment type="subcellular location">
    <subcellularLocation>
        <location evidence="6">Cell membrane</location>
        <topology evidence="6">Single-pass membrane protein</topology>
    </subcellularLocation>
</comment>
<dbReference type="Pfam" id="PF04205">
    <property type="entry name" value="FMN_bind"/>
    <property type="match status" value="1"/>
</dbReference>
<reference evidence="10" key="2">
    <citation type="journal article" date="2021" name="PeerJ">
        <title>Extensive microbial diversity within the chicken gut microbiome revealed by metagenomics and culture.</title>
        <authorList>
            <person name="Gilroy R."/>
            <person name="Ravi A."/>
            <person name="Getino M."/>
            <person name="Pursley I."/>
            <person name="Horton D.L."/>
            <person name="Alikhan N.F."/>
            <person name="Baker D."/>
            <person name="Gharbi K."/>
            <person name="Hall N."/>
            <person name="Watson M."/>
            <person name="Adriaenssens E.M."/>
            <person name="Foster-Nyarko E."/>
            <person name="Jarju S."/>
            <person name="Secka A."/>
            <person name="Antonio M."/>
            <person name="Oren A."/>
            <person name="Chaudhuri R.R."/>
            <person name="La Ragione R."/>
            <person name="Hildebrand F."/>
            <person name="Pallen M.J."/>
        </authorList>
    </citation>
    <scope>NUCLEOTIDE SEQUENCE</scope>
    <source>
        <strain evidence="10">4920</strain>
    </source>
</reference>
<evidence type="ECO:0000256" key="7">
    <source>
        <dbReference type="SAM" id="MobiDB-lite"/>
    </source>
</evidence>
<feature type="domain" description="FMN-binding" evidence="9">
    <location>
        <begin position="96"/>
        <end position="182"/>
    </location>
</feature>
<keyword evidence="6" id="KW-1278">Translocase</keyword>
<evidence type="ECO:0000256" key="4">
    <source>
        <dbReference type="ARBA" id="ARBA00022643"/>
    </source>
</evidence>
<evidence type="ECO:0000256" key="8">
    <source>
        <dbReference type="SAM" id="Phobius"/>
    </source>
</evidence>
<keyword evidence="1 6" id="KW-0813">Transport</keyword>
<dbReference type="InterPro" id="IPR007329">
    <property type="entry name" value="FMN-bd"/>
</dbReference>